<evidence type="ECO:0000313" key="3">
    <source>
        <dbReference type="Proteomes" id="UP000198990"/>
    </source>
</evidence>
<evidence type="ECO:0000256" key="1">
    <source>
        <dbReference type="SAM" id="Coils"/>
    </source>
</evidence>
<evidence type="ECO:0000313" key="2">
    <source>
        <dbReference type="EMBL" id="SEM10979.1"/>
    </source>
</evidence>
<gene>
    <name evidence="2" type="ORF">SAMN04488008_109101</name>
</gene>
<sequence>MKLNYILIFALFTITISCGESKKEIEQKKAEIENAKNAIAEAKEKERIHLEKIEVGKSKLKINLDNEIDRLNQKLTAAKEKYNEINKFQFGRLNSTKQNQLIEQSRVVNKITSYIRKLEKEVSLINLRETFDFQNSPLTVVEYLFEVAQTKDFKKMRYLCDPYGENDQDVRAFCLMEMAPEDVQDEFTTQFKNGRIMSPIIENDRAVIEIAFGPSSNKLEKLNLIKRMDKWYLSSL</sequence>
<dbReference type="RefSeq" id="WP_091626554.1">
    <property type="nucleotide sequence ID" value="NZ_FNZN01000009.1"/>
</dbReference>
<feature type="coiled-coil region" evidence="1">
    <location>
        <begin position="18"/>
        <end position="88"/>
    </location>
</feature>
<reference evidence="3" key="1">
    <citation type="submission" date="2016-10" db="EMBL/GenBank/DDBJ databases">
        <authorList>
            <person name="Varghese N."/>
            <person name="Submissions S."/>
        </authorList>
    </citation>
    <scope>NUCLEOTIDE SEQUENCE [LARGE SCALE GENOMIC DNA]</scope>
    <source>
        <strain evidence="3">DSM 16471</strain>
    </source>
</reference>
<proteinExistence type="predicted"/>
<dbReference type="STRING" id="228957.SAMN04488008_109101"/>
<accession>A0A1H7VQ17</accession>
<dbReference type="OrthoDB" id="1427940at2"/>
<protein>
    <submittedName>
        <fullName evidence="2">Uncharacterized protein</fullName>
    </submittedName>
</protein>
<name>A0A1H7VQ17_9FLAO</name>
<organism evidence="2 3">
    <name type="scientific">Maribacter orientalis</name>
    <dbReference type="NCBI Taxonomy" id="228957"/>
    <lineage>
        <taxon>Bacteria</taxon>
        <taxon>Pseudomonadati</taxon>
        <taxon>Bacteroidota</taxon>
        <taxon>Flavobacteriia</taxon>
        <taxon>Flavobacteriales</taxon>
        <taxon>Flavobacteriaceae</taxon>
        <taxon>Maribacter</taxon>
    </lineage>
</organism>
<dbReference type="PROSITE" id="PS51257">
    <property type="entry name" value="PROKAR_LIPOPROTEIN"/>
    <property type="match status" value="1"/>
</dbReference>
<keyword evidence="3" id="KW-1185">Reference proteome</keyword>
<dbReference type="EMBL" id="FNZN01000009">
    <property type="protein sequence ID" value="SEM10979.1"/>
    <property type="molecule type" value="Genomic_DNA"/>
</dbReference>
<keyword evidence="1" id="KW-0175">Coiled coil</keyword>
<dbReference type="Proteomes" id="UP000198990">
    <property type="component" value="Unassembled WGS sequence"/>
</dbReference>
<dbReference type="AlphaFoldDB" id="A0A1H7VQ17"/>